<accession>A0A1G6HBH3</accession>
<protein>
    <submittedName>
        <fullName evidence="1">Uncharacterized protein</fullName>
    </submittedName>
</protein>
<sequence>MKFTVILIALGALISPNIFGQELLSDSTFLAGFEAKAISLKELKIKHNSAWMLIAGKVTKDTLTYSEQQNQTFRLFADSIEGLRADLYTYDKEICDSRCLIAKFECLKRNLQGKGDKSICDSISNICLEKCTEAKQVSDAMLDDSLERIWDTHEYQYNFHLQYAFTPSKKGISIHTHSDSLALCLAKGFAPAFSPKNFQWLLITKKRKNISIIDTNEKLLALLGPINNYPKAYLVLCAAGYTAPYTYPQDTFRLWAKQTDNGFYFMVPLQLPETSLDEFTGLVQVTKDGSVLLLEKR</sequence>
<reference evidence="1 2" key="1">
    <citation type="submission" date="2016-09" db="EMBL/GenBank/DDBJ databases">
        <authorList>
            <person name="Capua I."/>
            <person name="De Benedictis P."/>
            <person name="Joannis T."/>
            <person name="Lombin L.H."/>
            <person name="Cattoli G."/>
        </authorList>
    </citation>
    <scope>NUCLEOTIDE SEQUENCE [LARGE SCALE GENOMIC DNA]</scope>
    <source>
        <strain evidence="1 2">A7P-90m</strain>
    </source>
</reference>
<evidence type="ECO:0000313" key="2">
    <source>
        <dbReference type="Proteomes" id="UP000199452"/>
    </source>
</evidence>
<gene>
    <name evidence="1" type="ORF">SAMN05216323_100850</name>
</gene>
<dbReference type="STRING" id="1640674.SAMN05216323_100850"/>
<dbReference type="AlphaFoldDB" id="A0A1G6HBH3"/>
<name>A0A1G6HBH3_9BACT</name>
<dbReference type="Proteomes" id="UP000199452">
    <property type="component" value="Unassembled WGS sequence"/>
</dbReference>
<dbReference type="EMBL" id="FMYP01000008">
    <property type="protein sequence ID" value="SDB90776.1"/>
    <property type="molecule type" value="Genomic_DNA"/>
</dbReference>
<evidence type="ECO:0000313" key="1">
    <source>
        <dbReference type="EMBL" id="SDB90776.1"/>
    </source>
</evidence>
<keyword evidence="2" id="KW-1185">Reference proteome</keyword>
<proteinExistence type="predicted"/>
<dbReference type="RefSeq" id="WP_092435916.1">
    <property type="nucleotide sequence ID" value="NZ_FMYP01000008.1"/>
</dbReference>
<organism evidence="1 2">
    <name type="scientific">Williamwhitmania taraxaci</name>
    <dbReference type="NCBI Taxonomy" id="1640674"/>
    <lineage>
        <taxon>Bacteria</taxon>
        <taxon>Pseudomonadati</taxon>
        <taxon>Bacteroidota</taxon>
        <taxon>Bacteroidia</taxon>
        <taxon>Bacteroidales</taxon>
        <taxon>Williamwhitmaniaceae</taxon>
        <taxon>Williamwhitmania</taxon>
    </lineage>
</organism>